<reference evidence="6 7" key="1">
    <citation type="journal article" date="2023" name="IMA Fungus">
        <title>Comparative genomic study of the Penicillium genus elucidates a diverse pangenome and 15 lateral gene transfer events.</title>
        <authorList>
            <person name="Petersen C."/>
            <person name="Sorensen T."/>
            <person name="Nielsen M.R."/>
            <person name="Sondergaard T.E."/>
            <person name="Sorensen J.L."/>
            <person name="Fitzpatrick D.A."/>
            <person name="Frisvad J.C."/>
            <person name="Nielsen K.L."/>
        </authorList>
    </citation>
    <scope>NUCLEOTIDE SEQUENCE [LARGE SCALE GENOMIC DNA]</scope>
    <source>
        <strain evidence="6 7">IBT 35679</strain>
    </source>
</reference>
<evidence type="ECO:0000256" key="3">
    <source>
        <dbReference type="SAM" id="MobiDB-lite"/>
    </source>
</evidence>
<feature type="transmembrane region" description="Helical" evidence="4">
    <location>
        <begin position="313"/>
        <end position="334"/>
    </location>
</feature>
<dbReference type="Proteomes" id="UP001220324">
    <property type="component" value="Unassembled WGS sequence"/>
</dbReference>
<feature type="transmembrane region" description="Helical" evidence="4">
    <location>
        <begin position="367"/>
        <end position="389"/>
    </location>
</feature>
<protein>
    <recommendedName>
        <fullName evidence="5">Major facilitator superfamily (MFS) profile domain-containing protein</fullName>
    </recommendedName>
</protein>
<feature type="compositionally biased region" description="Basic residues" evidence="3">
    <location>
        <begin position="1"/>
        <end position="10"/>
    </location>
</feature>
<keyword evidence="4" id="KW-1133">Transmembrane helix</keyword>
<comment type="subcellular location">
    <subcellularLocation>
        <location evidence="1">Membrane</location>
        <topology evidence="1">Multi-pass membrane protein</topology>
    </subcellularLocation>
</comment>
<feature type="transmembrane region" description="Helical" evidence="4">
    <location>
        <begin position="341"/>
        <end position="361"/>
    </location>
</feature>
<feature type="transmembrane region" description="Helical" evidence="4">
    <location>
        <begin position="272"/>
        <end position="293"/>
    </location>
</feature>
<dbReference type="PANTHER" id="PTHR11360">
    <property type="entry name" value="MONOCARBOXYLATE TRANSPORTER"/>
    <property type="match status" value="1"/>
</dbReference>
<feature type="transmembrane region" description="Helical" evidence="4">
    <location>
        <begin position="72"/>
        <end position="96"/>
    </location>
</feature>
<proteinExistence type="inferred from homology"/>
<dbReference type="InterPro" id="IPR050327">
    <property type="entry name" value="Proton-linked_MCT"/>
</dbReference>
<feature type="transmembrane region" description="Helical" evidence="4">
    <location>
        <begin position="142"/>
        <end position="162"/>
    </location>
</feature>
<accession>A0AAD6GAM4</accession>
<dbReference type="PANTHER" id="PTHR11360:SF287">
    <property type="entry name" value="MFS MONOCARBOXYLATE TRANSPORTER"/>
    <property type="match status" value="1"/>
</dbReference>
<dbReference type="PROSITE" id="PS50850">
    <property type="entry name" value="MFS"/>
    <property type="match status" value="1"/>
</dbReference>
<keyword evidence="4" id="KW-0812">Transmembrane</keyword>
<evidence type="ECO:0000313" key="7">
    <source>
        <dbReference type="Proteomes" id="UP001220324"/>
    </source>
</evidence>
<dbReference type="SUPFAM" id="SSF103473">
    <property type="entry name" value="MFS general substrate transporter"/>
    <property type="match status" value="1"/>
</dbReference>
<dbReference type="Pfam" id="PF07690">
    <property type="entry name" value="MFS_1"/>
    <property type="match status" value="1"/>
</dbReference>
<organism evidence="6 7">
    <name type="scientific">Penicillium frequentans</name>
    <dbReference type="NCBI Taxonomy" id="3151616"/>
    <lineage>
        <taxon>Eukaryota</taxon>
        <taxon>Fungi</taxon>
        <taxon>Dikarya</taxon>
        <taxon>Ascomycota</taxon>
        <taxon>Pezizomycotina</taxon>
        <taxon>Eurotiomycetes</taxon>
        <taxon>Eurotiomycetidae</taxon>
        <taxon>Eurotiales</taxon>
        <taxon>Aspergillaceae</taxon>
        <taxon>Penicillium</taxon>
    </lineage>
</organism>
<dbReference type="InterPro" id="IPR036259">
    <property type="entry name" value="MFS_trans_sf"/>
</dbReference>
<evidence type="ECO:0000313" key="6">
    <source>
        <dbReference type="EMBL" id="KAJ5525858.1"/>
    </source>
</evidence>
<evidence type="ECO:0000256" key="4">
    <source>
        <dbReference type="SAM" id="Phobius"/>
    </source>
</evidence>
<feature type="transmembrane region" description="Helical" evidence="4">
    <location>
        <begin position="401"/>
        <end position="427"/>
    </location>
</feature>
<dbReference type="Gene3D" id="1.20.1250.20">
    <property type="entry name" value="MFS general substrate transporter like domains"/>
    <property type="match status" value="2"/>
</dbReference>
<sequence length="470" mass="50950">MGARSRRKRVPPSPTNVKTGPSIDCTFDSSDQLIRSTRLTRLTMETFETSSQEALSEHHEANLPPVDGGKRAWLFLAACFVIEALIWGFTFSFGIFQDYYSTHEPFKSSGDIAIVGTCAMGISYMLLPVAFILLQVMPRLKLWAAPIGFIIMCLALSLSSFATNTTHLIASQGVAYGIGASLAYAPTIIFMDEWFVRRKGLAFGIMWAGTGLSGVILPIVLQWMLDTFGHKTALRAWSIILLLLGGPLLAFLRPRLPISRASQPRPLDFRFLWDTTFLIYESGNIMEAMGYFLPTIYLPTYAKSLGASGIESTLTVMVFNLASVFGCVIMGSLVDRYHATTCILASTVGSTVAVFLIWGLADSLAPLYIFCIFYGLFAGSFTSTWPAVVNEVTKRSIYTDPSLIFGLLSTGRGIGNIVSGPLSGALLDQHAWDGIAGKAYGTGYGPLIVFTGVSAFLGGLGVMARCAVRS</sequence>
<keyword evidence="4" id="KW-0472">Membrane</keyword>
<feature type="domain" description="Major facilitator superfamily (MFS) profile" evidence="5">
    <location>
        <begin position="276"/>
        <end position="470"/>
    </location>
</feature>
<evidence type="ECO:0000256" key="1">
    <source>
        <dbReference type="ARBA" id="ARBA00004141"/>
    </source>
</evidence>
<feature type="transmembrane region" description="Helical" evidence="4">
    <location>
        <begin position="201"/>
        <end position="221"/>
    </location>
</feature>
<feature type="transmembrane region" description="Helical" evidence="4">
    <location>
        <begin position="168"/>
        <end position="189"/>
    </location>
</feature>
<comment type="caution">
    <text evidence="6">The sequence shown here is derived from an EMBL/GenBank/DDBJ whole genome shotgun (WGS) entry which is preliminary data.</text>
</comment>
<keyword evidence="7" id="KW-1185">Reference proteome</keyword>
<feature type="transmembrane region" description="Helical" evidence="4">
    <location>
        <begin position="233"/>
        <end position="252"/>
    </location>
</feature>
<evidence type="ECO:0000259" key="5">
    <source>
        <dbReference type="PROSITE" id="PS50850"/>
    </source>
</evidence>
<feature type="transmembrane region" description="Helical" evidence="4">
    <location>
        <begin position="447"/>
        <end position="468"/>
    </location>
</feature>
<dbReference type="AlphaFoldDB" id="A0AAD6GAM4"/>
<name>A0AAD6GAM4_9EURO</name>
<feature type="transmembrane region" description="Helical" evidence="4">
    <location>
        <begin position="112"/>
        <end position="135"/>
    </location>
</feature>
<dbReference type="GO" id="GO:0016020">
    <property type="term" value="C:membrane"/>
    <property type="evidence" value="ECO:0007669"/>
    <property type="project" value="UniProtKB-SubCell"/>
</dbReference>
<dbReference type="EMBL" id="JAQIZZ010000008">
    <property type="protein sequence ID" value="KAJ5525858.1"/>
    <property type="molecule type" value="Genomic_DNA"/>
</dbReference>
<gene>
    <name evidence="6" type="ORF">N7494_012508</name>
</gene>
<feature type="region of interest" description="Disordered" evidence="3">
    <location>
        <begin position="1"/>
        <end position="21"/>
    </location>
</feature>
<comment type="similarity">
    <text evidence="2">Belongs to the major facilitator superfamily. Monocarboxylate porter (TC 2.A.1.13) family.</text>
</comment>
<dbReference type="InterPro" id="IPR011701">
    <property type="entry name" value="MFS"/>
</dbReference>
<dbReference type="InterPro" id="IPR020846">
    <property type="entry name" value="MFS_dom"/>
</dbReference>
<dbReference type="GO" id="GO:0022857">
    <property type="term" value="F:transmembrane transporter activity"/>
    <property type="evidence" value="ECO:0007669"/>
    <property type="project" value="InterPro"/>
</dbReference>
<evidence type="ECO:0000256" key="2">
    <source>
        <dbReference type="ARBA" id="ARBA00006727"/>
    </source>
</evidence>